<dbReference type="EMBL" id="VJSY01000088">
    <property type="protein sequence ID" value="MDR8758196.1"/>
    <property type="molecule type" value="Genomic_DNA"/>
</dbReference>
<evidence type="ECO:0000313" key="2">
    <source>
        <dbReference type="Proteomes" id="UP001248067"/>
    </source>
</evidence>
<organism evidence="1 2">
    <name type="scientific">Burkholderia pseudomultivorans</name>
    <dbReference type="NCBI Taxonomy" id="1207504"/>
    <lineage>
        <taxon>Bacteria</taxon>
        <taxon>Pseudomonadati</taxon>
        <taxon>Pseudomonadota</taxon>
        <taxon>Betaproteobacteria</taxon>
        <taxon>Burkholderiales</taxon>
        <taxon>Burkholderiaceae</taxon>
        <taxon>Burkholderia</taxon>
        <taxon>Burkholderia cepacia complex</taxon>
    </lineage>
</organism>
<keyword evidence="2" id="KW-1185">Reference proteome</keyword>
<evidence type="ECO:0000313" key="1">
    <source>
        <dbReference type="EMBL" id="MDR8758196.1"/>
    </source>
</evidence>
<dbReference type="RefSeq" id="WP_175897224.1">
    <property type="nucleotide sequence ID" value="NZ_CADFDQ010000034.1"/>
</dbReference>
<dbReference type="Proteomes" id="UP001248067">
    <property type="component" value="Unassembled WGS sequence"/>
</dbReference>
<sequence length="329" mass="37049">MADVVVERDGGFAGRSLAFEEAPAWVDKPMRRIDRALIEEAIQIEQEEAVRAGAVGYMARTLAQVTLPHSNPNTLYYERTSGKLTLAVRGHKAYGVPFGSIPRVLLAWICTEAVITKDPALQLGRSAKEFAGKLRMHYNGRDLARLKTQCLALARAVISVDAADKLSSRLAFEDIKLAKRGFVFWSDKDHHQQSLWESTLILTDDFYEAVTTRPVPIDMRVFHALSKAPLAMDIYTWLTYRMFVLRVSGRREALIPWLGLKAQFGSRYADDAQGLRDFKKNFLTQLRKVLLFYPEADDHVNPTSEHLKLTPCAIHLAASATCGSRLWKT</sequence>
<reference evidence="1 2" key="1">
    <citation type="submission" date="2019-06" db="EMBL/GenBank/DDBJ databases">
        <title>Evolution of Burkholderia multivorans in the lungs of Cystic Fibrosis patients.</title>
        <authorList>
            <person name="Moreira L.M."/>
        </authorList>
    </citation>
    <scope>NUCLEOTIDE SEQUENCE [LARGE SCALE GENOMIC DNA]</scope>
    <source>
        <strain evidence="1 2">VC13239</strain>
    </source>
</reference>
<comment type="caution">
    <text evidence="1">The sequence shown here is derived from an EMBL/GenBank/DDBJ whole genome shotgun (WGS) entry which is preliminary data.</text>
</comment>
<proteinExistence type="predicted"/>
<gene>
    <name evidence="1" type="ORF">FEQ00_06659</name>
</gene>
<dbReference type="InterPro" id="IPR006881">
    <property type="entry name" value="RepA_C"/>
</dbReference>
<name>A0ABU2EE73_9BURK</name>
<evidence type="ECO:0008006" key="3">
    <source>
        <dbReference type="Google" id="ProtNLM"/>
    </source>
</evidence>
<dbReference type="Pfam" id="PF04796">
    <property type="entry name" value="RepA_C"/>
    <property type="match status" value="1"/>
</dbReference>
<protein>
    <recommendedName>
        <fullName evidence="3">RepA</fullName>
    </recommendedName>
</protein>
<accession>A0ABU2EE73</accession>